<organism evidence="1 2">
    <name type="scientific">Devosia pacifica</name>
    <dbReference type="NCBI Taxonomy" id="1335967"/>
    <lineage>
        <taxon>Bacteria</taxon>
        <taxon>Pseudomonadati</taxon>
        <taxon>Pseudomonadota</taxon>
        <taxon>Alphaproteobacteria</taxon>
        <taxon>Hyphomicrobiales</taxon>
        <taxon>Devosiaceae</taxon>
        <taxon>Devosia</taxon>
    </lineage>
</organism>
<reference evidence="1" key="1">
    <citation type="journal article" date="2014" name="Int. J. Syst. Evol. Microbiol.">
        <title>Complete genome sequence of Corynebacterium casei LMG S-19264T (=DSM 44701T), isolated from a smear-ripened cheese.</title>
        <authorList>
            <consortium name="US DOE Joint Genome Institute (JGI-PGF)"/>
            <person name="Walter F."/>
            <person name="Albersmeier A."/>
            <person name="Kalinowski J."/>
            <person name="Ruckert C."/>
        </authorList>
    </citation>
    <scope>NUCLEOTIDE SEQUENCE</scope>
    <source>
        <strain evidence="1">KCTC 32437</strain>
    </source>
</reference>
<protein>
    <submittedName>
        <fullName evidence="1">Uncharacterized protein</fullName>
    </submittedName>
</protein>
<evidence type="ECO:0000313" key="2">
    <source>
        <dbReference type="Proteomes" id="UP000646579"/>
    </source>
</evidence>
<keyword evidence="2" id="KW-1185">Reference proteome</keyword>
<sequence>MVKEDERPDHLPFAMRQGPSHGETIAEIANARDDYEFYRIGTLGIAEYRVAIWYPGHRNHPRNKTTAYTFG</sequence>
<dbReference type="AlphaFoldDB" id="A0A918SBU9"/>
<evidence type="ECO:0000313" key="1">
    <source>
        <dbReference type="EMBL" id="GHA31703.1"/>
    </source>
</evidence>
<name>A0A918SBU9_9HYPH</name>
<gene>
    <name evidence="1" type="ORF">GCM10007989_29710</name>
</gene>
<reference evidence="1" key="2">
    <citation type="submission" date="2020-09" db="EMBL/GenBank/DDBJ databases">
        <authorList>
            <person name="Sun Q."/>
            <person name="Kim S."/>
        </authorList>
    </citation>
    <scope>NUCLEOTIDE SEQUENCE</scope>
    <source>
        <strain evidence="1">KCTC 32437</strain>
    </source>
</reference>
<proteinExistence type="predicted"/>
<dbReference type="Proteomes" id="UP000646579">
    <property type="component" value="Unassembled WGS sequence"/>
</dbReference>
<accession>A0A918SBU9</accession>
<comment type="caution">
    <text evidence="1">The sequence shown here is derived from an EMBL/GenBank/DDBJ whole genome shotgun (WGS) entry which is preliminary data.</text>
</comment>
<dbReference type="EMBL" id="BMZE01000003">
    <property type="protein sequence ID" value="GHA31703.1"/>
    <property type="molecule type" value="Genomic_DNA"/>
</dbReference>